<dbReference type="AlphaFoldDB" id="A0A917UM67"/>
<dbReference type="InterPro" id="IPR036415">
    <property type="entry name" value="Lamin_tail_dom_sf"/>
</dbReference>
<dbReference type="Gene3D" id="2.60.40.1260">
    <property type="entry name" value="Lamin Tail domain"/>
    <property type="match status" value="1"/>
</dbReference>
<dbReference type="InterPro" id="IPR001322">
    <property type="entry name" value="Lamin_tail_dom"/>
</dbReference>
<reference evidence="2" key="2">
    <citation type="submission" date="2020-09" db="EMBL/GenBank/DDBJ databases">
        <authorList>
            <person name="Sun Q."/>
            <person name="Zhou Y."/>
        </authorList>
    </citation>
    <scope>NUCLEOTIDE SEQUENCE</scope>
    <source>
        <strain evidence="2">CGMCC 4.7272</strain>
    </source>
</reference>
<dbReference type="Proteomes" id="UP000625682">
    <property type="component" value="Unassembled WGS sequence"/>
</dbReference>
<feature type="domain" description="LTD" evidence="1">
    <location>
        <begin position="82"/>
        <end position="192"/>
    </location>
</feature>
<protein>
    <recommendedName>
        <fullName evidence="1">LTD domain-containing protein</fullName>
    </recommendedName>
</protein>
<dbReference type="PROSITE" id="PS51841">
    <property type="entry name" value="LTD"/>
    <property type="match status" value="1"/>
</dbReference>
<accession>A0A917UM67</accession>
<name>A0A917UM67_9ACTN</name>
<sequence length="192" mass="21215">MFSTQLQYGVDRVWVCGQSGRHPHTAPTPAAAVRPLAGEWCLYFLGTSCPLLLLSPARRLAAAVLAAGALVSVAALPASAADHVRPQRPKVEILAVQYDSPGRDDRSNRSLNKEWVDLTNTTRNTVNLDGWTLTDQAGHTYTFDQYRLAGRTTVRIHAGEGRDTRSDLYQDRRHYVWNNDHDTCATTVAASR</sequence>
<comment type="caution">
    <text evidence="2">The sequence shown here is derived from an EMBL/GenBank/DDBJ whole genome shotgun (WGS) entry which is preliminary data.</text>
</comment>
<evidence type="ECO:0000313" key="2">
    <source>
        <dbReference type="EMBL" id="GGJ67667.1"/>
    </source>
</evidence>
<keyword evidence="3" id="KW-1185">Reference proteome</keyword>
<reference evidence="2" key="1">
    <citation type="journal article" date="2014" name="Int. J. Syst. Evol. Microbiol.">
        <title>Complete genome sequence of Corynebacterium casei LMG S-19264T (=DSM 44701T), isolated from a smear-ripened cheese.</title>
        <authorList>
            <consortium name="US DOE Joint Genome Institute (JGI-PGF)"/>
            <person name="Walter F."/>
            <person name="Albersmeier A."/>
            <person name="Kalinowski J."/>
            <person name="Ruckert C."/>
        </authorList>
    </citation>
    <scope>NUCLEOTIDE SEQUENCE</scope>
    <source>
        <strain evidence="2">CGMCC 4.7272</strain>
    </source>
</reference>
<dbReference type="EMBL" id="BMMU01000047">
    <property type="protein sequence ID" value="GGJ67667.1"/>
    <property type="molecule type" value="Genomic_DNA"/>
</dbReference>
<dbReference type="Pfam" id="PF00932">
    <property type="entry name" value="LTD"/>
    <property type="match status" value="1"/>
</dbReference>
<proteinExistence type="predicted"/>
<evidence type="ECO:0000313" key="3">
    <source>
        <dbReference type="Proteomes" id="UP000625682"/>
    </source>
</evidence>
<evidence type="ECO:0000259" key="1">
    <source>
        <dbReference type="PROSITE" id="PS51841"/>
    </source>
</evidence>
<dbReference type="SUPFAM" id="SSF74853">
    <property type="entry name" value="Lamin A/C globular tail domain"/>
    <property type="match status" value="1"/>
</dbReference>
<organism evidence="2 3">
    <name type="scientific">Streptomyces lacrimifluminis</name>
    <dbReference type="NCBI Taxonomy" id="1500077"/>
    <lineage>
        <taxon>Bacteria</taxon>
        <taxon>Bacillati</taxon>
        <taxon>Actinomycetota</taxon>
        <taxon>Actinomycetes</taxon>
        <taxon>Kitasatosporales</taxon>
        <taxon>Streptomycetaceae</taxon>
        <taxon>Streptomyces</taxon>
    </lineage>
</organism>
<gene>
    <name evidence="2" type="ORF">GCM10012282_75870</name>
</gene>